<evidence type="ECO:0000256" key="1">
    <source>
        <dbReference type="ARBA" id="ARBA00023172"/>
    </source>
</evidence>
<dbReference type="InterPro" id="IPR036397">
    <property type="entry name" value="RNaseH_sf"/>
</dbReference>
<dbReference type="InterPro" id="IPR053392">
    <property type="entry name" value="Transposase_IS30-like"/>
</dbReference>
<sequence>MRDEFVDLVCWGTSAQVAAVMVGTAQCRATPVRWWRDAGGVKLSNGRAHAVSDPVVDWDGTVGRSLTMAERAEIQAGLRAGWSQHTIAARISRSQSVVSREIKRHRGPGGEYHATLAHTRAHQSRRRPKDTKLERNPALAARIETWMDDGWSPKLIADMLARERPDDHTGRVSHETIYRALYVQAGGGLRQDLARQLSTKRTARKARGSGVRGLKATYRDALRISERPAEVADRAVPGHWEGDLIKGAKGASQVGTLVERSTRFVILLHLPERATADVVARQMIAQMSLLPAHLRRSITWDRGSELAAYDHIQLNLQAPVYFADPHSPWQRGSNESTNRLLRHWLAKGSDLSGYSADELATIADKLNSRPRPTLDYRTPAQALNDLLNAA</sequence>
<name>A0ABT8GCY8_9MICO</name>
<dbReference type="Pfam" id="PF13936">
    <property type="entry name" value="HTH_38"/>
    <property type="match status" value="1"/>
</dbReference>
<dbReference type="InterPro" id="IPR001584">
    <property type="entry name" value="Integrase_cat-core"/>
</dbReference>
<dbReference type="Pfam" id="PF00665">
    <property type="entry name" value="rve"/>
    <property type="match status" value="1"/>
</dbReference>
<dbReference type="InterPro" id="IPR009057">
    <property type="entry name" value="Homeodomain-like_sf"/>
</dbReference>
<dbReference type="PANTHER" id="PTHR10948">
    <property type="entry name" value="TRANSPOSASE"/>
    <property type="match status" value="1"/>
</dbReference>
<proteinExistence type="predicted"/>
<keyword evidence="1" id="KW-0233">DNA recombination</keyword>
<dbReference type="PROSITE" id="PS50994">
    <property type="entry name" value="INTEGRASE"/>
    <property type="match status" value="1"/>
</dbReference>
<reference evidence="3" key="1">
    <citation type="submission" date="2023-06" db="EMBL/GenBank/DDBJ databases">
        <title>Sysu t00192.</title>
        <authorList>
            <person name="Gao L."/>
            <person name="Fang B.-Z."/>
            <person name="Li W.-J."/>
        </authorList>
    </citation>
    <scope>NUCLEOTIDE SEQUENCE</scope>
    <source>
        <strain evidence="3">SYSU T00192</strain>
    </source>
</reference>
<comment type="caution">
    <text evidence="3">The sequence shown here is derived from an EMBL/GenBank/DDBJ whole genome shotgun (WGS) entry which is preliminary data.</text>
</comment>
<keyword evidence="4" id="KW-1185">Reference proteome</keyword>
<dbReference type="EMBL" id="JAUHPW010000018">
    <property type="protein sequence ID" value="MDN4477011.1"/>
    <property type="molecule type" value="Genomic_DNA"/>
</dbReference>
<feature type="domain" description="Integrase catalytic" evidence="2">
    <location>
        <begin position="224"/>
        <end position="387"/>
    </location>
</feature>
<organism evidence="3 4">
    <name type="scientific">Demequina litoralis</name>
    <dbReference type="NCBI Taxonomy" id="3051660"/>
    <lineage>
        <taxon>Bacteria</taxon>
        <taxon>Bacillati</taxon>
        <taxon>Actinomycetota</taxon>
        <taxon>Actinomycetes</taxon>
        <taxon>Micrococcales</taxon>
        <taxon>Demequinaceae</taxon>
        <taxon>Demequina</taxon>
    </lineage>
</organism>
<dbReference type="Gene3D" id="1.10.10.60">
    <property type="entry name" value="Homeodomain-like"/>
    <property type="match status" value="1"/>
</dbReference>
<evidence type="ECO:0000259" key="2">
    <source>
        <dbReference type="PROSITE" id="PS50994"/>
    </source>
</evidence>
<dbReference type="InterPro" id="IPR025246">
    <property type="entry name" value="IS30-like_HTH"/>
</dbReference>
<dbReference type="Proteomes" id="UP001172728">
    <property type="component" value="Unassembled WGS sequence"/>
</dbReference>
<dbReference type="SUPFAM" id="SSF53098">
    <property type="entry name" value="Ribonuclease H-like"/>
    <property type="match status" value="1"/>
</dbReference>
<gene>
    <name evidence="3" type="ORF">QQX09_14235</name>
</gene>
<dbReference type="InterPro" id="IPR051917">
    <property type="entry name" value="Transposase-Integrase"/>
</dbReference>
<dbReference type="NCBIfam" id="NF033563">
    <property type="entry name" value="transpos_IS30"/>
    <property type="match status" value="1"/>
</dbReference>
<dbReference type="SUPFAM" id="SSF46689">
    <property type="entry name" value="Homeodomain-like"/>
    <property type="match status" value="1"/>
</dbReference>
<protein>
    <submittedName>
        <fullName evidence="3">IS30 family transposase</fullName>
    </submittedName>
</protein>
<dbReference type="Gene3D" id="3.30.420.10">
    <property type="entry name" value="Ribonuclease H-like superfamily/Ribonuclease H"/>
    <property type="match status" value="1"/>
</dbReference>
<dbReference type="InterPro" id="IPR012337">
    <property type="entry name" value="RNaseH-like_sf"/>
</dbReference>
<evidence type="ECO:0000313" key="4">
    <source>
        <dbReference type="Proteomes" id="UP001172728"/>
    </source>
</evidence>
<accession>A0ABT8GCY8</accession>
<dbReference type="PANTHER" id="PTHR10948:SF23">
    <property type="entry name" value="TRANSPOSASE INSI FOR INSERTION SEQUENCE ELEMENT IS30A-RELATED"/>
    <property type="match status" value="1"/>
</dbReference>
<evidence type="ECO:0000313" key="3">
    <source>
        <dbReference type="EMBL" id="MDN4477011.1"/>
    </source>
</evidence>